<evidence type="ECO:0000313" key="13">
    <source>
        <dbReference type="EMBL" id="RKP01104.1"/>
    </source>
</evidence>
<dbReference type="Pfam" id="PF08407">
    <property type="entry name" value="Chitin_synth_1N"/>
    <property type="match status" value="1"/>
</dbReference>
<keyword evidence="6 11" id="KW-0812">Transmembrane</keyword>
<evidence type="ECO:0000256" key="7">
    <source>
        <dbReference type="ARBA" id="ARBA00022989"/>
    </source>
</evidence>
<evidence type="ECO:0000256" key="11">
    <source>
        <dbReference type="RuleBase" id="RU366040"/>
    </source>
</evidence>
<evidence type="ECO:0000256" key="5">
    <source>
        <dbReference type="ARBA" id="ARBA00022679"/>
    </source>
</evidence>
<feature type="domain" description="Chitin synthase N-terminal" evidence="12">
    <location>
        <begin position="11"/>
        <end position="78"/>
    </location>
</feature>
<comment type="subcellular location">
    <subcellularLocation>
        <location evidence="1 11">Cell membrane</location>
        <topology evidence="1 11">Multi-pass membrane protein</topology>
    </subcellularLocation>
</comment>
<dbReference type="GO" id="GO:0005886">
    <property type="term" value="C:plasma membrane"/>
    <property type="evidence" value="ECO:0007669"/>
    <property type="project" value="UniProtKB-SubCell"/>
</dbReference>
<proteinExistence type="inferred from homology"/>
<evidence type="ECO:0000259" key="12">
    <source>
        <dbReference type="Pfam" id="PF08407"/>
    </source>
</evidence>
<dbReference type="GO" id="GO:0004100">
    <property type="term" value="F:chitin synthase activity"/>
    <property type="evidence" value="ECO:0007669"/>
    <property type="project" value="UniProtKB-UniRule"/>
</dbReference>
<keyword evidence="3 11" id="KW-1003">Cell membrane</keyword>
<evidence type="ECO:0000313" key="14">
    <source>
        <dbReference type="Proteomes" id="UP000274922"/>
    </source>
</evidence>
<organism evidence="13 14">
    <name type="scientific">Caulochytrium protostelioides</name>
    <dbReference type="NCBI Taxonomy" id="1555241"/>
    <lineage>
        <taxon>Eukaryota</taxon>
        <taxon>Fungi</taxon>
        <taxon>Fungi incertae sedis</taxon>
        <taxon>Chytridiomycota</taxon>
        <taxon>Chytridiomycota incertae sedis</taxon>
        <taxon>Chytridiomycetes</taxon>
        <taxon>Caulochytriales</taxon>
        <taxon>Caulochytriaceae</taxon>
        <taxon>Caulochytrium</taxon>
    </lineage>
</organism>
<dbReference type="GO" id="GO:0071555">
    <property type="term" value="P:cell wall organization"/>
    <property type="evidence" value="ECO:0007669"/>
    <property type="project" value="UniProtKB-KW"/>
</dbReference>
<feature type="transmembrane region" description="Helical" evidence="11">
    <location>
        <begin position="433"/>
        <end position="452"/>
    </location>
</feature>
<feature type="transmembrane region" description="Helical" evidence="11">
    <location>
        <begin position="394"/>
        <end position="413"/>
    </location>
</feature>
<keyword evidence="7 11" id="KW-1133">Transmembrane helix</keyword>
<sequence>MFHPETLFRHRTKKTVELTKQGNFVVEIPVPEKLLSFGLIKTGREFTHLRYTAVTGDPNEFRDKGFTLRQNEMGRHTEIFIVATMYNEDEVLFAKTWKAIAKNIAYLCQKKKSSVWGPDGWKKVTVCIVSDGRNKINQRTLQTIGIMGAYQEGLVKTSVEGQEVSAHLFEYTTQICVDPDMRIRGTDSGLVPVQILFCLKEKNAKKINSHRWFFNAFGQVLNPHVCILLDVGTKPTEKSFYRLWKAFDSDPMVAGACGEIYADTGRFNHKVLLNPLVAAQNFEYKMSNILDKPLESVFGFISVLPGAFSAYRYRALQNGPDGTGPLEKYFMGEKMHGGANIRMANMYLAEDRILCFELVTKRDEAWLLKYVRSAKAETDVPDTLPEFISQRRRWLNGSFFAGLHALLNFFQVFRSGHNVIRKFVLMFEMLYNLVQLLFSWFQLGNLYLIFHYLVGDSATSPDGPFPGNAGDIVFRVLNALYLAAIVLIFISSLGNRPQGSKWLFMLCVVFFAIIMVFMLFLAVWTMVILSRAAAQDFTGSLFGTNSSFRDLVISLLSTYGLYLIGSILFLDPLHMLTCLIQYLVVSVMSGTNILMVYAFCNLHDVSWGTKGDNVITADAAPVKTKKTESGNRVATVDLPVEQRDIDAVYELFLHELPNRPKQEKQHRDAKLKQEDFFRAFRTRVVLFWVFCNAVLIVCLLPPVTNFSRYNNPYLAVILWSVAGLSAIRLIGSVLYLIRR</sequence>
<comment type="catalytic activity">
    <reaction evidence="11">
        <text>[(1-&gt;4)-N-acetyl-beta-D-glucosaminyl](n) + UDP-N-acetyl-alpha-D-glucosamine = [(1-&gt;4)-N-acetyl-beta-D-glucosaminyl](n+1) + UDP + H(+)</text>
        <dbReference type="Rhea" id="RHEA:16637"/>
        <dbReference type="Rhea" id="RHEA-COMP:9593"/>
        <dbReference type="Rhea" id="RHEA-COMP:9595"/>
        <dbReference type="ChEBI" id="CHEBI:15378"/>
        <dbReference type="ChEBI" id="CHEBI:17029"/>
        <dbReference type="ChEBI" id="CHEBI:57705"/>
        <dbReference type="ChEBI" id="CHEBI:58223"/>
        <dbReference type="EC" id="2.4.1.16"/>
    </reaction>
</comment>
<dbReference type="EC" id="2.4.1.16" evidence="2 11"/>
<feature type="transmembrane region" description="Helical" evidence="11">
    <location>
        <begin position="716"/>
        <end position="737"/>
    </location>
</feature>
<gene>
    <name evidence="13" type="ORF">CXG81DRAFT_12399</name>
</gene>
<keyword evidence="8 11" id="KW-0472">Membrane</keyword>
<dbReference type="InterPro" id="IPR013616">
    <property type="entry name" value="Chitin_synth_N"/>
</dbReference>
<dbReference type="STRING" id="1555241.A0A4P9X795"/>
<dbReference type="SUPFAM" id="SSF53448">
    <property type="entry name" value="Nucleotide-diphospho-sugar transferases"/>
    <property type="match status" value="1"/>
</dbReference>
<dbReference type="Proteomes" id="UP000274922">
    <property type="component" value="Unassembled WGS sequence"/>
</dbReference>
<dbReference type="OrthoDB" id="26569at2759"/>
<evidence type="ECO:0000256" key="1">
    <source>
        <dbReference type="ARBA" id="ARBA00004651"/>
    </source>
</evidence>
<dbReference type="InterPro" id="IPR004835">
    <property type="entry name" value="Chitin_synth"/>
</dbReference>
<name>A0A4P9X795_9FUNG</name>
<dbReference type="AlphaFoldDB" id="A0A4P9X795"/>
<feature type="transmembrane region" description="Helical" evidence="11">
    <location>
        <begin position="684"/>
        <end position="704"/>
    </location>
</feature>
<keyword evidence="5 11" id="KW-0808">Transferase</keyword>
<protein>
    <recommendedName>
        <fullName evidence="2 11">Chitin synthase</fullName>
        <ecNumber evidence="2 11">2.4.1.16</ecNumber>
    </recommendedName>
</protein>
<keyword evidence="14" id="KW-1185">Reference proteome</keyword>
<accession>A0A4P9X795</accession>
<evidence type="ECO:0000256" key="4">
    <source>
        <dbReference type="ARBA" id="ARBA00022676"/>
    </source>
</evidence>
<keyword evidence="4 11" id="KW-0328">Glycosyltransferase</keyword>
<evidence type="ECO:0000256" key="10">
    <source>
        <dbReference type="ARBA" id="ARBA00024009"/>
    </source>
</evidence>
<dbReference type="PANTHER" id="PTHR22914:SF9">
    <property type="entry name" value="CHITIN SYNTHASE 1"/>
    <property type="match status" value="1"/>
</dbReference>
<evidence type="ECO:0000256" key="9">
    <source>
        <dbReference type="ARBA" id="ARBA00023316"/>
    </source>
</evidence>
<keyword evidence="9 11" id="KW-0961">Cell wall biogenesis/degradation</keyword>
<dbReference type="PANTHER" id="PTHR22914">
    <property type="entry name" value="CHITIN SYNTHASE"/>
    <property type="match status" value="1"/>
</dbReference>
<dbReference type="CDD" id="cd04190">
    <property type="entry name" value="Chitin_synth_C"/>
    <property type="match status" value="1"/>
</dbReference>
<evidence type="ECO:0000256" key="8">
    <source>
        <dbReference type="ARBA" id="ARBA00023136"/>
    </source>
</evidence>
<evidence type="ECO:0000256" key="6">
    <source>
        <dbReference type="ARBA" id="ARBA00022692"/>
    </source>
</evidence>
<evidence type="ECO:0000256" key="2">
    <source>
        <dbReference type="ARBA" id="ARBA00012543"/>
    </source>
</evidence>
<dbReference type="InterPro" id="IPR029044">
    <property type="entry name" value="Nucleotide-diphossugar_trans"/>
</dbReference>
<dbReference type="EMBL" id="ML014185">
    <property type="protein sequence ID" value="RKP01104.1"/>
    <property type="molecule type" value="Genomic_DNA"/>
</dbReference>
<comment type="function">
    <text evidence="10 11">Polymerizes chitin, a structural polymer of the cell wall and septum, by transferring the sugar moiety of UDP-GlcNAc to the non-reducing end of the growing chitin polymer.</text>
</comment>
<comment type="similarity">
    <text evidence="11">Belongs to the chitin synthase family.</text>
</comment>
<feature type="transmembrane region" description="Helical" evidence="11">
    <location>
        <begin position="472"/>
        <end position="490"/>
    </location>
</feature>
<dbReference type="GO" id="GO:0030428">
    <property type="term" value="C:cell septum"/>
    <property type="evidence" value="ECO:0007669"/>
    <property type="project" value="TreeGrafter"/>
</dbReference>
<feature type="transmembrane region" description="Helical" evidence="11">
    <location>
        <begin position="551"/>
        <end position="570"/>
    </location>
</feature>
<dbReference type="Pfam" id="PF01644">
    <property type="entry name" value="Chitin_synth_1"/>
    <property type="match status" value="1"/>
</dbReference>
<dbReference type="GO" id="GO:0006031">
    <property type="term" value="P:chitin biosynthetic process"/>
    <property type="evidence" value="ECO:0007669"/>
    <property type="project" value="UniProtKB-UniRule"/>
</dbReference>
<evidence type="ECO:0000256" key="3">
    <source>
        <dbReference type="ARBA" id="ARBA00022475"/>
    </source>
</evidence>
<feature type="transmembrane region" description="Helical" evidence="11">
    <location>
        <begin position="502"/>
        <end position="531"/>
    </location>
</feature>
<reference evidence="14" key="1">
    <citation type="journal article" date="2018" name="Nat. Microbiol.">
        <title>Leveraging single-cell genomics to expand the fungal tree of life.</title>
        <authorList>
            <person name="Ahrendt S.R."/>
            <person name="Quandt C.A."/>
            <person name="Ciobanu D."/>
            <person name="Clum A."/>
            <person name="Salamov A."/>
            <person name="Andreopoulos B."/>
            <person name="Cheng J.F."/>
            <person name="Woyke T."/>
            <person name="Pelin A."/>
            <person name="Henrissat B."/>
            <person name="Reynolds N.K."/>
            <person name="Benny G.L."/>
            <person name="Smith M.E."/>
            <person name="James T.Y."/>
            <person name="Grigoriev I.V."/>
        </authorList>
    </citation>
    <scope>NUCLEOTIDE SEQUENCE [LARGE SCALE GENOMIC DNA]</scope>
    <source>
        <strain evidence="14">ATCC 52028</strain>
    </source>
</reference>